<comment type="caution">
    <text evidence="2">The sequence shown here is derived from an EMBL/GenBank/DDBJ whole genome shotgun (WGS) entry which is preliminary data.</text>
</comment>
<evidence type="ECO:0000256" key="1">
    <source>
        <dbReference type="SAM" id="MobiDB-lite"/>
    </source>
</evidence>
<name>A0A9W6LYF2_9MICO</name>
<reference evidence="2" key="2">
    <citation type="submission" date="2023-01" db="EMBL/GenBank/DDBJ databases">
        <authorList>
            <person name="Sun Q."/>
            <person name="Evtushenko L."/>
        </authorList>
    </citation>
    <scope>NUCLEOTIDE SEQUENCE</scope>
    <source>
        <strain evidence="2">VKM Ac-1401</strain>
    </source>
</reference>
<reference evidence="2" key="1">
    <citation type="journal article" date="2014" name="Int. J. Syst. Evol. Microbiol.">
        <title>Complete genome sequence of Corynebacterium casei LMG S-19264T (=DSM 44701T), isolated from a smear-ripened cheese.</title>
        <authorList>
            <consortium name="US DOE Joint Genome Institute (JGI-PGF)"/>
            <person name="Walter F."/>
            <person name="Albersmeier A."/>
            <person name="Kalinowski J."/>
            <person name="Ruckert C."/>
        </authorList>
    </citation>
    <scope>NUCLEOTIDE SEQUENCE</scope>
    <source>
        <strain evidence="2">VKM Ac-1401</strain>
    </source>
</reference>
<accession>A0A9W6LYF2</accession>
<dbReference type="AlphaFoldDB" id="A0A9W6LYF2"/>
<protein>
    <submittedName>
        <fullName evidence="2">Uncharacterized protein</fullName>
    </submittedName>
</protein>
<gene>
    <name evidence="2" type="ORF">GCM10017584_03340</name>
</gene>
<sequence length="78" mass="8587">MTADSQPDKLDAVDELIGEVKANLPRRQGTTGIIVGDEQTQRIIKVLELLRDEVRSLKTTRDNGDGIDPATGKYHVVD</sequence>
<dbReference type="Proteomes" id="UP001142372">
    <property type="component" value="Unassembled WGS sequence"/>
</dbReference>
<dbReference type="EMBL" id="BSEN01000001">
    <property type="protein sequence ID" value="GLJ74761.1"/>
    <property type="molecule type" value="Genomic_DNA"/>
</dbReference>
<feature type="region of interest" description="Disordered" evidence="1">
    <location>
        <begin position="59"/>
        <end position="78"/>
    </location>
</feature>
<dbReference type="RefSeq" id="WP_271175453.1">
    <property type="nucleotide sequence ID" value="NZ_BAAAJO010000001.1"/>
</dbReference>
<proteinExistence type="predicted"/>
<evidence type="ECO:0000313" key="2">
    <source>
        <dbReference type="EMBL" id="GLJ74761.1"/>
    </source>
</evidence>
<organism evidence="2 3">
    <name type="scientific">Leifsonia poae</name>
    <dbReference type="NCBI Taxonomy" id="110933"/>
    <lineage>
        <taxon>Bacteria</taxon>
        <taxon>Bacillati</taxon>
        <taxon>Actinomycetota</taxon>
        <taxon>Actinomycetes</taxon>
        <taxon>Micrococcales</taxon>
        <taxon>Microbacteriaceae</taxon>
        <taxon>Leifsonia</taxon>
    </lineage>
</organism>
<keyword evidence="3" id="KW-1185">Reference proteome</keyword>
<evidence type="ECO:0000313" key="3">
    <source>
        <dbReference type="Proteomes" id="UP001142372"/>
    </source>
</evidence>